<evidence type="ECO:0000313" key="3">
    <source>
        <dbReference type="Proteomes" id="UP001175228"/>
    </source>
</evidence>
<feature type="transmembrane region" description="Helical" evidence="1">
    <location>
        <begin position="133"/>
        <end position="152"/>
    </location>
</feature>
<evidence type="ECO:0000313" key="2">
    <source>
        <dbReference type="EMBL" id="KAK0495203.1"/>
    </source>
</evidence>
<protein>
    <recommendedName>
        <fullName evidence="4">Steroid 5-alpha reductase C-terminal domain-containing protein</fullName>
    </recommendedName>
</protein>
<dbReference type="InterPro" id="IPR010721">
    <property type="entry name" value="UstE-like"/>
</dbReference>
<dbReference type="Pfam" id="PF06966">
    <property type="entry name" value="DUF1295"/>
    <property type="match status" value="1"/>
</dbReference>
<accession>A0AA39Q5E1</accession>
<gene>
    <name evidence="2" type="ORF">EDD18DRAFT_1171211</name>
</gene>
<dbReference type="EMBL" id="JAUEPU010000018">
    <property type="protein sequence ID" value="KAK0495203.1"/>
    <property type="molecule type" value="Genomic_DNA"/>
</dbReference>
<dbReference type="Gene3D" id="1.20.120.1630">
    <property type="match status" value="1"/>
</dbReference>
<feature type="transmembrane region" description="Helical" evidence="1">
    <location>
        <begin position="20"/>
        <end position="43"/>
    </location>
</feature>
<reference evidence="2" key="1">
    <citation type="submission" date="2023-06" db="EMBL/GenBank/DDBJ databases">
        <authorList>
            <consortium name="Lawrence Berkeley National Laboratory"/>
            <person name="Ahrendt S."/>
            <person name="Sahu N."/>
            <person name="Indic B."/>
            <person name="Wong-Bajracharya J."/>
            <person name="Merenyi Z."/>
            <person name="Ke H.-M."/>
            <person name="Monk M."/>
            <person name="Kocsube S."/>
            <person name="Drula E."/>
            <person name="Lipzen A."/>
            <person name="Balint B."/>
            <person name="Henrissat B."/>
            <person name="Andreopoulos B."/>
            <person name="Martin F.M."/>
            <person name="Harder C.B."/>
            <person name="Rigling D."/>
            <person name="Ford K.L."/>
            <person name="Foster G.D."/>
            <person name="Pangilinan J."/>
            <person name="Papanicolaou A."/>
            <person name="Barry K."/>
            <person name="LaButti K."/>
            <person name="Viragh M."/>
            <person name="Koriabine M."/>
            <person name="Yan M."/>
            <person name="Riley R."/>
            <person name="Champramary S."/>
            <person name="Plett K.L."/>
            <person name="Tsai I.J."/>
            <person name="Slot J."/>
            <person name="Sipos G."/>
            <person name="Plett J."/>
            <person name="Nagy L.G."/>
            <person name="Grigoriev I.V."/>
        </authorList>
    </citation>
    <scope>NUCLEOTIDE SEQUENCE</scope>
    <source>
        <strain evidence="2">HWK02</strain>
    </source>
</reference>
<keyword evidence="1" id="KW-0472">Membrane</keyword>
<evidence type="ECO:0008006" key="4">
    <source>
        <dbReference type="Google" id="ProtNLM"/>
    </source>
</evidence>
<feature type="transmembrane region" description="Helical" evidence="1">
    <location>
        <begin position="91"/>
        <end position="113"/>
    </location>
</feature>
<sequence>MSYDQESLLFPNSFLQNMTVFSRLLPSLTSAYALQIMFALVFVPQQNETYFDLGGSLGFLSTAYISLYYPALKTKFWDGIPTQLPPLSLFAPRQVILSAIVGIWASRMGIFLASRAIKAGGDSRFSEIKRKPAVFSCYWFGQASWVFLTGLPVYLCNTLPSNLHPALRLRDYAALGLIAGSFLFEVIADYQKSSWRHKKNHKQHDEKFITSGLWSISRHPNYVGELGIWTGIWALSSSALRTPYFPSGTVLLAGLSPAMTYFLLRKLSGVPPLERQAEKRWGDDPKWKEYKKSVPVFWPWYRED</sequence>
<comment type="caution">
    <text evidence="2">The sequence shown here is derived from an EMBL/GenBank/DDBJ whole genome shotgun (WGS) entry which is preliminary data.</text>
</comment>
<name>A0AA39Q5E1_9AGAR</name>
<organism evidence="2 3">
    <name type="scientific">Armillaria luteobubalina</name>
    <dbReference type="NCBI Taxonomy" id="153913"/>
    <lineage>
        <taxon>Eukaryota</taxon>
        <taxon>Fungi</taxon>
        <taxon>Dikarya</taxon>
        <taxon>Basidiomycota</taxon>
        <taxon>Agaricomycotina</taxon>
        <taxon>Agaricomycetes</taxon>
        <taxon>Agaricomycetidae</taxon>
        <taxon>Agaricales</taxon>
        <taxon>Marasmiineae</taxon>
        <taxon>Physalacriaceae</taxon>
        <taxon>Armillaria</taxon>
    </lineage>
</organism>
<dbReference type="PANTHER" id="PTHR32251:SF17">
    <property type="entry name" value="STEROID 5-ALPHA REDUCTASE C-TERMINAL DOMAIN-CONTAINING PROTEIN"/>
    <property type="match status" value="1"/>
</dbReference>
<keyword evidence="1" id="KW-1133">Transmembrane helix</keyword>
<keyword evidence="1" id="KW-0812">Transmembrane</keyword>
<dbReference type="Proteomes" id="UP001175228">
    <property type="component" value="Unassembled WGS sequence"/>
</dbReference>
<feature type="transmembrane region" description="Helical" evidence="1">
    <location>
        <begin position="172"/>
        <end position="190"/>
    </location>
</feature>
<feature type="transmembrane region" description="Helical" evidence="1">
    <location>
        <begin position="50"/>
        <end position="71"/>
    </location>
</feature>
<dbReference type="PANTHER" id="PTHR32251">
    <property type="entry name" value="3-OXO-5-ALPHA-STEROID 4-DEHYDROGENASE"/>
    <property type="match status" value="1"/>
</dbReference>
<proteinExistence type="predicted"/>
<dbReference type="GO" id="GO:0016020">
    <property type="term" value="C:membrane"/>
    <property type="evidence" value="ECO:0007669"/>
    <property type="project" value="TreeGrafter"/>
</dbReference>
<keyword evidence="3" id="KW-1185">Reference proteome</keyword>
<dbReference type="AlphaFoldDB" id="A0AA39Q5E1"/>
<evidence type="ECO:0000256" key="1">
    <source>
        <dbReference type="SAM" id="Phobius"/>
    </source>
</evidence>